<gene>
    <name evidence="1" type="ORF">CDAR_416531</name>
</gene>
<comment type="caution">
    <text evidence="1">The sequence shown here is derived from an EMBL/GenBank/DDBJ whole genome shotgun (WGS) entry which is preliminary data.</text>
</comment>
<protein>
    <submittedName>
        <fullName evidence="1">Uncharacterized protein</fullName>
    </submittedName>
</protein>
<sequence length="98" mass="11205">MAMVRLQRIKKKTQALLKRNPIAVIAPHLNRFWWKNSTNNLANKNRFYTMTTGLSVHAYGIDEQAISTFIIPMVNENFLGGAAKGGDERESVVRERKM</sequence>
<dbReference type="EMBL" id="BPLQ01000493">
    <property type="protein sequence ID" value="GIX72077.1"/>
    <property type="molecule type" value="Genomic_DNA"/>
</dbReference>
<keyword evidence="2" id="KW-1185">Reference proteome</keyword>
<evidence type="ECO:0000313" key="1">
    <source>
        <dbReference type="EMBL" id="GIX72077.1"/>
    </source>
</evidence>
<dbReference type="AlphaFoldDB" id="A0AAV4MIS2"/>
<proteinExistence type="predicted"/>
<reference evidence="1 2" key="1">
    <citation type="submission" date="2021-06" db="EMBL/GenBank/DDBJ databases">
        <title>Caerostris darwini draft genome.</title>
        <authorList>
            <person name="Kono N."/>
            <person name="Arakawa K."/>
        </authorList>
    </citation>
    <scope>NUCLEOTIDE SEQUENCE [LARGE SCALE GENOMIC DNA]</scope>
</reference>
<organism evidence="1 2">
    <name type="scientific">Caerostris darwini</name>
    <dbReference type="NCBI Taxonomy" id="1538125"/>
    <lineage>
        <taxon>Eukaryota</taxon>
        <taxon>Metazoa</taxon>
        <taxon>Ecdysozoa</taxon>
        <taxon>Arthropoda</taxon>
        <taxon>Chelicerata</taxon>
        <taxon>Arachnida</taxon>
        <taxon>Araneae</taxon>
        <taxon>Araneomorphae</taxon>
        <taxon>Entelegynae</taxon>
        <taxon>Araneoidea</taxon>
        <taxon>Araneidae</taxon>
        <taxon>Caerostris</taxon>
    </lineage>
</organism>
<accession>A0AAV4MIS2</accession>
<dbReference type="Proteomes" id="UP001054837">
    <property type="component" value="Unassembled WGS sequence"/>
</dbReference>
<evidence type="ECO:0000313" key="2">
    <source>
        <dbReference type="Proteomes" id="UP001054837"/>
    </source>
</evidence>
<name>A0AAV4MIS2_9ARAC</name>